<dbReference type="Pfam" id="PF00106">
    <property type="entry name" value="adh_short"/>
    <property type="match status" value="1"/>
</dbReference>
<dbReference type="SUPFAM" id="SSF51735">
    <property type="entry name" value="NAD(P)-binding Rossmann-fold domains"/>
    <property type="match status" value="1"/>
</dbReference>
<dbReference type="InterPro" id="IPR057326">
    <property type="entry name" value="KR_dom"/>
</dbReference>
<accession>A0A7W7QCP7</accession>
<evidence type="ECO:0000259" key="3">
    <source>
        <dbReference type="SMART" id="SM00822"/>
    </source>
</evidence>
<dbReference type="SMART" id="SM00822">
    <property type="entry name" value="PKS_KR"/>
    <property type="match status" value="1"/>
</dbReference>
<dbReference type="AlphaFoldDB" id="A0A7W7QCP7"/>
<dbReference type="RefSeq" id="WP_311771443.1">
    <property type="nucleotide sequence ID" value="NZ_JACHJQ010000009.1"/>
</dbReference>
<comment type="similarity">
    <text evidence="1">Belongs to the short-chain dehydrogenases/reductases (SDR) family.</text>
</comment>
<dbReference type="Proteomes" id="UP000520767">
    <property type="component" value="Unassembled WGS sequence"/>
</dbReference>
<dbReference type="Gene3D" id="3.40.50.720">
    <property type="entry name" value="NAD(P)-binding Rossmann-like Domain"/>
    <property type="match status" value="1"/>
</dbReference>
<dbReference type="PRINTS" id="PR00081">
    <property type="entry name" value="GDHRDH"/>
</dbReference>
<evidence type="ECO:0000313" key="4">
    <source>
        <dbReference type="EMBL" id="MBB4911088.1"/>
    </source>
</evidence>
<dbReference type="GO" id="GO:0016020">
    <property type="term" value="C:membrane"/>
    <property type="evidence" value="ECO:0007669"/>
    <property type="project" value="TreeGrafter"/>
</dbReference>
<dbReference type="InterPro" id="IPR036291">
    <property type="entry name" value="NAD(P)-bd_dom_sf"/>
</dbReference>
<protein>
    <submittedName>
        <fullName evidence="4">Short-subunit dehydrogenase</fullName>
    </submittedName>
</protein>
<proteinExistence type="inferred from homology"/>
<name>A0A7W7QCP7_9PSEU</name>
<feature type="domain" description="Ketoreductase" evidence="3">
    <location>
        <begin position="2"/>
        <end position="180"/>
    </location>
</feature>
<dbReference type="CDD" id="cd05233">
    <property type="entry name" value="SDR_c"/>
    <property type="match status" value="1"/>
</dbReference>
<reference evidence="4 5" key="1">
    <citation type="submission" date="2020-08" db="EMBL/GenBank/DDBJ databases">
        <title>Genomic Encyclopedia of Type Strains, Phase III (KMG-III): the genomes of soil and plant-associated and newly described type strains.</title>
        <authorList>
            <person name="Whitman W."/>
        </authorList>
    </citation>
    <scope>NUCLEOTIDE SEQUENCE [LARGE SCALE GENOMIC DNA]</scope>
    <source>
        <strain evidence="4 5">CECT 8960</strain>
    </source>
</reference>
<keyword evidence="2" id="KW-0560">Oxidoreductase</keyword>
<sequence>MTGASSGIGYALAAELADQGFDLLVAAENEEITRTPARLERPGAQVTAIQVDLTVPKEVDAFAERIMTLNRPVAVLAINAGVGVSGGFVQDTSLKDQLAVVDLNVRSAVHLAKLIVPDMVDRSQGRVLFTSSIAATAPAPFQAVYHASKAFLQYFAQGLREELKGTGVTVTAAMPGPTETRFFERAGMTDTKLGAGPKDDAAEVAKEVVQALLAGKDHVVTGSLRNKAQAVVGHLLPDRMLTAIQRRVSAPGTAKK</sequence>
<dbReference type="GO" id="GO:0016491">
    <property type="term" value="F:oxidoreductase activity"/>
    <property type="evidence" value="ECO:0007669"/>
    <property type="project" value="UniProtKB-KW"/>
</dbReference>
<gene>
    <name evidence="4" type="ORF">FHR82_007348</name>
</gene>
<dbReference type="InterPro" id="IPR002347">
    <property type="entry name" value="SDR_fam"/>
</dbReference>
<keyword evidence="5" id="KW-1185">Reference proteome</keyword>
<dbReference type="PANTHER" id="PTHR44196">
    <property type="entry name" value="DEHYDROGENASE/REDUCTASE SDR FAMILY MEMBER 7B"/>
    <property type="match status" value="1"/>
</dbReference>
<dbReference type="PANTHER" id="PTHR44196:SF1">
    <property type="entry name" value="DEHYDROGENASE_REDUCTASE SDR FAMILY MEMBER 7B"/>
    <property type="match status" value="1"/>
</dbReference>
<dbReference type="EMBL" id="JACHJQ010000009">
    <property type="protein sequence ID" value="MBB4911088.1"/>
    <property type="molecule type" value="Genomic_DNA"/>
</dbReference>
<organism evidence="4 5">
    <name type="scientific">Actinophytocola algeriensis</name>
    <dbReference type="NCBI Taxonomy" id="1768010"/>
    <lineage>
        <taxon>Bacteria</taxon>
        <taxon>Bacillati</taxon>
        <taxon>Actinomycetota</taxon>
        <taxon>Actinomycetes</taxon>
        <taxon>Pseudonocardiales</taxon>
        <taxon>Pseudonocardiaceae</taxon>
    </lineage>
</organism>
<evidence type="ECO:0000256" key="1">
    <source>
        <dbReference type="ARBA" id="ARBA00006484"/>
    </source>
</evidence>
<comment type="caution">
    <text evidence="4">The sequence shown here is derived from an EMBL/GenBank/DDBJ whole genome shotgun (WGS) entry which is preliminary data.</text>
</comment>
<evidence type="ECO:0000313" key="5">
    <source>
        <dbReference type="Proteomes" id="UP000520767"/>
    </source>
</evidence>
<evidence type="ECO:0000256" key="2">
    <source>
        <dbReference type="ARBA" id="ARBA00023002"/>
    </source>
</evidence>